<dbReference type="Gene3D" id="3.30.590.10">
    <property type="entry name" value="Glutamine synthetase/guanido kinase, catalytic domain"/>
    <property type="match status" value="1"/>
</dbReference>
<dbReference type="SUPFAM" id="SSF55931">
    <property type="entry name" value="Glutamine synthetase/guanido kinase"/>
    <property type="match status" value="1"/>
</dbReference>
<dbReference type="RefSeq" id="WP_285669990.1">
    <property type="nucleotide sequence ID" value="NZ_BSYI01000003.1"/>
</dbReference>
<evidence type="ECO:0000256" key="2">
    <source>
        <dbReference type="ARBA" id="ARBA00022598"/>
    </source>
</evidence>
<accession>A0ABQ6LJE9</accession>
<keyword evidence="9" id="KW-1185">Reference proteome</keyword>
<evidence type="ECO:0000256" key="3">
    <source>
        <dbReference type="ARBA" id="ARBA00022842"/>
    </source>
</evidence>
<comment type="similarity">
    <text evidence="4 5">Belongs to the glutamine synthetase family.</text>
</comment>
<comment type="caution">
    <text evidence="8">The sequence shown here is derived from an EMBL/GenBank/DDBJ whole genome shotgun (WGS) entry which is preliminary data.</text>
</comment>
<dbReference type="Proteomes" id="UP001239909">
    <property type="component" value="Unassembled WGS sequence"/>
</dbReference>
<name>A0ABQ6LJE9_9RHOB</name>
<sequence length="478" mass="53089">MYDPLSISHTGIRRPQSGPEISLDVSPNASVRSEAALSAWLREHGVEEVECVAPDFAGIGRGKVMPAGKFAQFRPIYLPTSLFFLTITGDYPDLTDFSAYDIDADLELRPDLSTTRAVPWANDRSVQVIHDVTDREGNLVGFAPRSVLRRVLGLYAERGWRPVVAPEMEFYLTKPNTDPDYPLEPPVGRSGRRAQKAQAYSIAAVDEYDVIVEHIYDYADALGLDIDTVIQEGGAAQLEINLRHGDPLDLADQVFFFKRLIREAALRCGCYATFMAKPMEGQPGSAMHIHQSIVSEETGLSLFSAPDGAPSAQFFNFIGGQQAYFRAACCLVAPYVNSYRRLVPQLTAPINLDWGRDNRTTGLRVPISEPEARRVENRVVGADANPYLAIAATLACGYLGMVEGLSPRPEVTTDSYDRPRELPYSLLDAVAEFRAQPALREVLGPEFCALYATVKEHEYDEFMRVISPWEREHLLLNV</sequence>
<dbReference type="InterPro" id="IPR014746">
    <property type="entry name" value="Gln_synth/guanido_kin_cat_dom"/>
</dbReference>
<dbReference type="InterPro" id="IPR008146">
    <property type="entry name" value="Gln_synth_cat_dom"/>
</dbReference>
<evidence type="ECO:0000256" key="1">
    <source>
        <dbReference type="ARBA" id="ARBA00001946"/>
    </source>
</evidence>
<feature type="region of interest" description="Disordered" evidence="6">
    <location>
        <begin position="1"/>
        <end position="25"/>
    </location>
</feature>
<reference evidence="8 9" key="1">
    <citation type="submission" date="2023-04" db="EMBL/GenBank/DDBJ databases">
        <title>Marinoamorphus aggregata gen. nov., sp. Nov., isolate from tissue of brittle star Ophioplocus japonicus.</title>
        <authorList>
            <person name="Kawano K."/>
            <person name="Sawayama S."/>
            <person name="Nakagawa S."/>
        </authorList>
    </citation>
    <scope>NUCLEOTIDE SEQUENCE [LARGE SCALE GENOMIC DNA]</scope>
    <source>
        <strain evidence="8 9">NKW23</strain>
    </source>
</reference>
<organism evidence="8 9">
    <name type="scientific">Paralimibaculum aggregatum</name>
    <dbReference type="NCBI Taxonomy" id="3036245"/>
    <lineage>
        <taxon>Bacteria</taxon>
        <taxon>Pseudomonadati</taxon>
        <taxon>Pseudomonadota</taxon>
        <taxon>Alphaproteobacteria</taxon>
        <taxon>Rhodobacterales</taxon>
        <taxon>Paracoccaceae</taxon>
        <taxon>Paralimibaculum</taxon>
    </lineage>
</organism>
<dbReference type="Pfam" id="PF00120">
    <property type="entry name" value="Gln-synt_C"/>
    <property type="match status" value="1"/>
</dbReference>
<evidence type="ECO:0000256" key="6">
    <source>
        <dbReference type="SAM" id="MobiDB-lite"/>
    </source>
</evidence>
<dbReference type="SUPFAM" id="SSF54368">
    <property type="entry name" value="Glutamine synthetase, N-terminal domain"/>
    <property type="match status" value="1"/>
</dbReference>
<keyword evidence="2" id="KW-0436">Ligase</keyword>
<evidence type="ECO:0000256" key="4">
    <source>
        <dbReference type="PROSITE-ProRule" id="PRU01331"/>
    </source>
</evidence>
<evidence type="ECO:0000259" key="7">
    <source>
        <dbReference type="PROSITE" id="PS51987"/>
    </source>
</evidence>
<proteinExistence type="inferred from homology"/>
<dbReference type="PROSITE" id="PS51987">
    <property type="entry name" value="GS_CATALYTIC"/>
    <property type="match status" value="1"/>
</dbReference>
<dbReference type="SMART" id="SM01230">
    <property type="entry name" value="Gln-synt_C"/>
    <property type="match status" value="1"/>
</dbReference>
<comment type="cofactor">
    <cofactor evidence="1">
        <name>Mg(2+)</name>
        <dbReference type="ChEBI" id="CHEBI:18420"/>
    </cofactor>
</comment>
<keyword evidence="3" id="KW-0460">Magnesium</keyword>
<evidence type="ECO:0000256" key="5">
    <source>
        <dbReference type="RuleBase" id="RU000384"/>
    </source>
</evidence>
<dbReference type="PANTHER" id="PTHR43785">
    <property type="entry name" value="GAMMA-GLUTAMYLPUTRESCINE SYNTHETASE"/>
    <property type="match status" value="1"/>
</dbReference>
<protein>
    <submittedName>
        <fullName evidence="8">Glutamine synthetase family protein</fullName>
    </submittedName>
</protein>
<dbReference type="Gene3D" id="3.10.20.70">
    <property type="entry name" value="Glutamine synthetase, N-terminal domain"/>
    <property type="match status" value="1"/>
</dbReference>
<feature type="domain" description="GS catalytic" evidence="7">
    <location>
        <begin position="144"/>
        <end position="478"/>
    </location>
</feature>
<gene>
    <name evidence="8" type="ORF">LNKW23_05410</name>
</gene>
<dbReference type="InterPro" id="IPR027303">
    <property type="entry name" value="Gln_synth_gly_rich_site"/>
</dbReference>
<dbReference type="InterPro" id="IPR036651">
    <property type="entry name" value="Gln_synt_N_sf"/>
</dbReference>
<evidence type="ECO:0000313" key="9">
    <source>
        <dbReference type="Proteomes" id="UP001239909"/>
    </source>
</evidence>
<dbReference type="PANTHER" id="PTHR43785:SF3">
    <property type="entry name" value="GS CATALYTIC DOMAIN-CONTAINING PROTEIN"/>
    <property type="match status" value="1"/>
</dbReference>
<evidence type="ECO:0000313" key="8">
    <source>
        <dbReference type="EMBL" id="GMG81328.1"/>
    </source>
</evidence>
<dbReference type="EMBL" id="BSYI01000003">
    <property type="protein sequence ID" value="GMG81328.1"/>
    <property type="molecule type" value="Genomic_DNA"/>
</dbReference>
<dbReference type="PROSITE" id="PS00181">
    <property type="entry name" value="GLNA_ATP"/>
    <property type="match status" value="1"/>
</dbReference>